<name>A0A645CRP1_9ZZZZ</name>
<proteinExistence type="predicted"/>
<protein>
    <submittedName>
        <fullName evidence="1">Uncharacterized protein</fullName>
    </submittedName>
</protein>
<organism evidence="1">
    <name type="scientific">bioreactor metagenome</name>
    <dbReference type="NCBI Taxonomy" id="1076179"/>
    <lineage>
        <taxon>unclassified sequences</taxon>
        <taxon>metagenomes</taxon>
        <taxon>ecological metagenomes</taxon>
    </lineage>
</organism>
<comment type="caution">
    <text evidence="1">The sequence shown here is derived from an EMBL/GenBank/DDBJ whole genome shotgun (WGS) entry which is preliminary data.</text>
</comment>
<gene>
    <name evidence="1" type="ORF">SDC9_126811</name>
</gene>
<sequence length="149" mass="16370">MLDEAAFLCSGAIVFGFIELFITDFKRGNGTVILDCHKHSDRAGKTLFAGSIAGSFRRCGRHNDFVFNGFVQRFNNSLGGDGGTADRINIFNSQGKCLAHKLFGEAAFLRPGAIVFGFVKLFVTDLQPRDGAVIFYSYKDSNRARKTLS</sequence>
<accession>A0A645CRP1</accession>
<dbReference type="AlphaFoldDB" id="A0A645CRP1"/>
<reference evidence="1" key="1">
    <citation type="submission" date="2019-08" db="EMBL/GenBank/DDBJ databases">
        <authorList>
            <person name="Kucharzyk K."/>
            <person name="Murdoch R.W."/>
            <person name="Higgins S."/>
            <person name="Loffler F."/>
        </authorList>
    </citation>
    <scope>NUCLEOTIDE SEQUENCE</scope>
</reference>
<dbReference type="EMBL" id="VSSQ01029583">
    <property type="protein sequence ID" value="MPM79770.1"/>
    <property type="molecule type" value="Genomic_DNA"/>
</dbReference>
<evidence type="ECO:0000313" key="1">
    <source>
        <dbReference type="EMBL" id="MPM79770.1"/>
    </source>
</evidence>